<dbReference type="GO" id="GO:0035803">
    <property type="term" value="P:egg coat formation"/>
    <property type="evidence" value="ECO:0007669"/>
    <property type="project" value="TreeGrafter"/>
</dbReference>
<dbReference type="Gene3D" id="2.60.40.3210">
    <property type="entry name" value="Zona pellucida, ZP-N domain"/>
    <property type="match status" value="2"/>
</dbReference>
<reference evidence="18" key="1">
    <citation type="submission" date="2025-08" db="UniProtKB">
        <authorList>
            <consortium name="Ensembl"/>
        </authorList>
    </citation>
    <scope>IDENTIFICATION</scope>
</reference>
<keyword evidence="9" id="KW-0812">Transmembrane</keyword>
<dbReference type="GO" id="GO:0005886">
    <property type="term" value="C:plasma membrane"/>
    <property type="evidence" value="ECO:0007669"/>
    <property type="project" value="UniProtKB-SubCell"/>
</dbReference>
<evidence type="ECO:0000256" key="3">
    <source>
        <dbReference type="ARBA" id="ARBA00006735"/>
    </source>
</evidence>
<keyword evidence="13" id="KW-1015">Disulfide bond</keyword>
<dbReference type="PANTHER" id="PTHR11576">
    <property type="entry name" value="ZONA PELLUCIDA SPERM-BINDING PROTEIN 3"/>
    <property type="match status" value="1"/>
</dbReference>
<feature type="region of interest" description="Disordered" evidence="16">
    <location>
        <begin position="300"/>
        <end position="859"/>
    </location>
</feature>
<dbReference type="Ensembl" id="ENSOKIT00005060173.1">
    <property type="protein sequence ID" value="ENSOKIP00005056597.1"/>
    <property type="gene ID" value="ENSOKIG00005024217.1"/>
</dbReference>
<feature type="compositionally biased region" description="Low complexity" evidence="16">
    <location>
        <begin position="878"/>
        <end position="890"/>
    </location>
</feature>
<feature type="compositionally biased region" description="Basic and acidic residues" evidence="16">
    <location>
        <begin position="743"/>
        <end position="755"/>
    </location>
</feature>
<feature type="compositionally biased region" description="Gly residues" evidence="16">
    <location>
        <begin position="303"/>
        <end position="353"/>
    </location>
</feature>
<dbReference type="InterPro" id="IPR055356">
    <property type="entry name" value="ZP-N"/>
</dbReference>
<dbReference type="FunFam" id="2.60.40.3210:FF:000001">
    <property type="entry name" value="Zona pellucida sperm-binding protein 3"/>
    <property type="match status" value="2"/>
</dbReference>
<evidence type="ECO:0000256" key="8">
    <source>
        <dbReference type="ARBA" id="ARBA00022685"/>
    </source>
</evidence>
<evidence type="ECO:0000256" key="12">
    <source>
        <dbReference type="ARBA" id="ARBA00023136"/>
    </source>
</evidence>
<protein>
    <recommendedName>
        <fullName evidence="4">Zona pellucida sperm-binding protein 3</fullName>
    </recommendedName>
    <alternativeName>
        <fullName evidence="15">Zona pellucida glycoprotein 3</fullName>
    </alternativeName>
</protein>
<evidence type="ECO:0000256" key="7">
    <source>
        <dbReference type="ARBA" id="ARBA00022530"/>
    </source>
</evidence>
<dbReference type="Pfam" id="PF23344">
    <property type="entry name" value="ZP-N"/>
    <property type="match status" value="2"/>
</dbReference>
<evidence type="ECO:0000256" key="16">
    <source>
        <dbReference type="SAM" id="MobiDB-lite"/>
    </source>
</evidence>
<keyword evidence="11" id="KW-1133">Transmembrane helix</keyword>
<sequence>MGFSQVAAVLLLVVVFGCVSDAWISRWFYPRLGFLHDDEVSAPFDTQKLVQEDPVGEDPVGQEPSEPVVVPVGQEPGIETSQAEDPESFQSKQTFENPLTWLYPTIEKHVRNSTAFQRLKQVAANGVVAWCGKSVVRVEVKQELLGIGRLVQPERITLGGCAAIEEDAEALVLTFESELHGCGSELTMTEDVLIYTFSLVYEPKPLANISILNTSKAMVDIECHYLRNHEVSSNSLKYAVEPSNLVGQEPSQVVIKPVVEPVGREPSEQPVGQDPVGKTVGQEHRKLFGGLLGLETSKHVGQAAGGQPVGQAAGGQPVGQAAGGQPVGQAAGGQPVGQAAGGQPVGQAAGGQPVGQEPGEPGVKEASGEPVGREPGEPVGREPVGQDTSEPVGQQPVGEQPVGQQPVGEQPVGQEPSEQPVGQEPSEQPVGQEPSEQPVGQEPSEQPVGQEPSEQPVGHEPGEQPVGHELSERPVGHESSERPVGQEPSEQPVGQEPSEQPVGLEPSEQPVGQEPSEQPVGQEPGEQPVGQEPGEQPVGQEPSEQPVGQEPSQDPVGYEPGEQPLDQEPSKPVGQQPVGEEPVGHEPVGQERSEPLVQEPSEYVGELVGHEPGEQPEGQGPSEPEGQGPSEPEGQGPSEPEGQGPSEPEGQGPSEPLGKEPSEILGNEPSEQPVGQEPSEQPVGQEPSQPVGHEPGEQPVSQEPVGEHPVGEPLGQEPSKYVEEPVGQDSSEPVGQQPVGEEPVGHEPVGQERSEPVGQEPSEPVGEQPVGQEPSEPVGREPSEPVGREPSERVGEQPVGQEPNEILGNELSEPVGQEPSQPLGQEPSEPVGQEPSEQPVGEPVGQDPGKPMGQEPSKIFGNELVSLWARNLIKQPVSQQPVGEQPVGQQLSQQPVGDTLGQEPSKYVEEPVGQEPSEILGNELSEPLVQEPSEPLGQEPSERVGAQPVGQQPVGEQPVGQESVVQQPRGESVGQEPVGVSSQDEDLERSQSKQTSENPLTWRYPQVAKPEHRPTVSERLKLVAANSVSAQCGESVVRVQVNQDLLGIGRLIQPERITLGGCAATEEDAEAHVITFESELHGCGSELTMTEDVLIYTFTLVYEPKPLANTSIVKTSAAMVDIECHYLRNHDVSSNALKPTWIPNISNMVAEELFYFSLRFMTADWQFERPSNHYYLGDIINMEASVMPYHHVPLRVFVDRCVATLAPDVHTVPRYSFIEDHGCLVDAKLTGSSSQFLSRSQDDKIQFQLESFRFQPQNDSQQLYITCHLKASAASSPIDAENKACSFTDGWKAAGGDDLVCGCCDSGCAVSKARDLDSDLGKCQSKPELYYSLKCNVFHHCSLLSSDMQKEGEATLGPIMVQE</sequence>
<keyword evidence="10" id="KW-0732">Signal</keyword>
<comment type="similarity">
    <text evidence="3">Belongs to the ZP domain family. ZPC subfamily.</text>
</comment>
<dbReference type="SMART" id="SM00241">
    <property type="entry name" value="ZP"/>
    <property type="match status" value="1"/>
</dbReference>
<evidence type="ECO:0000256" key="6">
    <source>
        <dbReference type="ARBA" id="ARBA00022525"/>
    </source>
</evidence>
<proteinExistence type="inferred from homology"/>
<gene>
    <name evidence="18" type="primary">LOC109874768</name>
</gene>
<keyword evidence="19" id="KW-1185">Reference proteome</keyword>
<evidence type="ECO:0000313" key="18">
    <source>
        <dbReference type="Ensembl" id="ENSOKIP00005056597.1"/>
    </source>
</evidence>
<dbReference type="GO" id="GO:2000344">
    <property type="term" value="P:positive regulation of acrosome reaction"/>
    <property type="evidence" value="ECO:0007669"/>
    <property type="project" value="TreeGrafter"/>
</dbReference>
<dbReference type="GO" id="GO:0031012">
    <property type="term" value="C:extracellular matrix"/>
    <property type="evidence" value="ECO:0007669"/>
    <property type="project" value="TreeGrafter"/>
</dbReference>
<keyword evidence="5" id="KW-1003">Cell membrane</keyword>
<accession>A0A8C7MIP0</accession>
<dbReference type="Gene3D" id="2.60.40.4100">
    <property type="entry name" value="Zona pellucida, ZP-C domain"/>
    <property type="match status" value="1"/>
</dbReference>
<dbReference type="InterPro" id="IPR055355">
    <property type="entry name" value="ZP-C"/>
</dbReference>
<keyword evidence="12" id="KW-0472">Membrane</keyword>
<feature type="compositionally biased region" description="Low complexity" evidence="16">
    <location>
        <begin position="615"/>
        <end position="656"/>
    </location>
</feature>
<evidence type="ECO:0000256" key="2">
    <source>
        <dbReference type="ARBA" id="ARBA00004498"/>
    </source>
</evidence>
<keyword evidence="7" id="KW-0272">Extracellular matrix</keyword>
<dbReference type="GeneTree" id="ENSGT01030000234567"/>
<feature type="region of interest" description="Disordered" evidence="16">
    <location>
        <begin position="878"/>
        <end position="1002"/>
    </location>
</feature>
<feature type="compositionally biased region" description="Low complexity" evidence="16">
    <location>
        <begin position="390"/>
        <end position="416"/>
    </location>
</feature>
<keyword evidence="8" id="KW-0165">Cleavage on pair of basic residues</keyword>
<keyword evidence="6" id="KW-0964">Secreted</keyword>
<feature type="domain" description="ZP" evidence="17">
    <location>
        <begin position="1031"/>
        <end position="1292"/>
    </location>
</feature>
<evidence type="ECO:0000256" key="11">
    <source>
        <dbReference type="ARBA" id="ARBA00022989"/>
    </source>
</evidence>
<feature type="compositionally biased region" description="Basic and acidic residues" evidence="16">
    <location>
        <begin position="582"/>
        <end position="594"/>
    </location>
</feature>
<reference evidence="18" key="2">
    <citation type="submission" date="2025-09" db="UniProtKB">
        <authorList>
            <consortium name="Ensembl"/>
        </authorList>
    </citation>
    <scope>IDENTIFICATION</scope>
</reference>
<evidence type="ECO:0000256" key="1">
    <source>
        <dbReference type="ARBA" id="ARBA00004251"/>
    </source>
</evidence>
<dbReference type="FunFam" id="2.60.40.4100:FF:000002">
    <property type="entry name" value="Zona pellucida sperm-binding protein 3"/>
    <property type="match status" value="1"/>
</dbReference>
<feature type="compositionally biased region" description="Basic and acidic residues" evidence="16">
    <location>
        <begin position="778"/>
        <end position="795"/>
    </location>
</feature>
<evidence type="ECO:0000256" key="15">
    <source>
        <dbReference type="ARBA" id="ARBA00030824"/>
    </source>
</evidence>
<evidence type="ECO:0000256" key="10">
    <source>
        <dbReference type="ARBA" id="ARBA00022729"/>
    </source>
</evidence>
<comment type="subcellular location">
    <subcellularLocation>
        <location evidence="1">Cell membrane</location>
        <topology evidence="1">Single-pass type I membrane protein</topology>
    </subcellularLocation>
    <subcellularLocation>
        <location evidence="2">Secreted</location>
        <location evidence="2">Extracellular space</location>
        <location evidence="2">Extracellular matrix</location>
    </subcellularLocation>
</comment>
<dbReference type="Pfam" id="PF00100">
    <property type="entry name" value="Zona_pellucida"/>
    <property type="match status" value="1"/>
</dbReference>
<evidence type="ECO:0000256" key="13">
    <source>
        <dbReference type="ARBA" id="ARBA00023157"/>
    </source>
</evidence>
<organism evidence="18 19">
    <name type="scientific">Oncorhynchus kisutch</name>
    <name type="common">Coho salmon</name>
    <name type="synonym">Salmo kisutch</name>
    <dbReference type="NCBI Taxonomy" id="8019"/>
    <lineage>
        <taxon>Eukaryota</taxon>
        <taxon>Metazoa</taxon>
        <taxon>Chordata</taxon>
        <taxon>Craniata</taxon>
        <taxon>Vertebrata</taxon>
        <taxon>Euteleostomi</taxon>
        <taxon>Actinopterygii</taxon>
        <taxon>Neopterygii</taxon>
        <taxon>Teleostei</taxon>
        <taxon>Protacanthopterygii</taxon>
        <taxon>Salmoniformes</taxon>
        <taxon>Salmonidae</taxon>
        <taxon>Salmoninae</taxon>
        <taxon>Oncorhynchus</taxon>
    </lineage>
</organism>
<keyword evidence="14" id="KW-0325">Glycoprotein</keyword>
<feature type="compositionally biased region" description="Low complexity" evidence="16">
    <location>
        <begin position="947"/>
        <end position="962"/>
    </location>
</feature>
<dbReference type="PROSITE" id="PS51034">
    <property type="entry name" value="ZP_2"/>
    <property type="match status" value="1"/>
</dbReference>
<dbReference type="InterPro" id="IPR042235">
    <property type="entry name" value="ZP-C_dom"/>
</dbReference>
<dbReference type="PRINTS" id="PR00023">
    <property type="entry name" value="ZPELLUCIDA"/>
</dbReference>
<dbReference type="GO" id="GO:0007339">
    <property type="term" value="P:binding of sperm to zona pellucida"/>
    <property type="evidence" value="ECO:0007669"/>
    <property type="project" value="TreeGrafter"/>
</dbReference>
<dbReference type="InterPro" id="IPR048290">
    <property type="entry name" value="ZP_chr"/>
</dbReference>
<evidence type="ECO:0000256" key="14">
    <source>
        <dbReference type="ARBA" id="ARBA00023180"/>
    </source>
</evidence>
<evidence type="ECO:0000313" key="19">
    <source>
        <dbReference type="Proteomes" id="UP000694557"/>
    </source>
</evidence>
<name>A0A8C7MIP0_ONCKI</name>
<dbReference type="Proteomes" id="UP000694557">
    <property type="component" value="Unassembled WGS sequence"/>
</dbReference>
<evidence type="ECO:0000256" key="4">
    <source>
        <dbReference type="ARBA" id="ARBA00017980"/>
    </source>
</evidence>
<dbReference type="PANTHER" id="PTHR11576:SF2">
    <property type="entry name" value="ZONA PELLUCIDA SPERM-BINDING PROTEIN 3"/>
    <property type="match status" value="1"/>
</dbReference>
<evidence type="ECO:0000256" key="5">
    <source>
        <dbReference type="ARBA" id="ARBA00022475"/>
    </source>
</evidence>
<dbReference type="GO" id="GO:0032190">
    <property type="term" value="F:acrosin binding"/>
    <property type="evidence" value="ECO:0007669"/>
    <property type="project" value="TreeGrafter"/>
</dbReference>
<evidence type="ECO:0000259" key="17">
    <source>
        <dbReference type="PROSITE" id="PS51034"/>
    </source>
</evidence>
<evidence type="ECO:0000256" key="9">
    <source>
        <dbReference type="ARBA" id="ARBA00022692"/>
    </source>
</evidence>
<dbReference type="InterPro" id="IPR001507">
    <property type="entry name" value="ZP_dom"/>
</dbReference>
<feature type="compositionally biased region" description="Basic and acidic residues" evidence="16">
    <location>
        <begin position="362"/>
        <end position="380"/>
    </location>
</feature>
<feature type="compositionally biased region" description="Basic and acidic residues" evidence="16">
    <location>
        <begin position="469"/>
        <end position="481"/>
    </location>
</feature>